<dbReference type="GO" id="GO:0004364">
    <property type="term" value="F:glutathione transferase activity"/>
    <property type="evidence" value="ECO:0007669"/>
    <property type="project" value="UniProtKB-EC"/>
</dbReference>
<dbReference type="EMBL" id="JACHXV010000003">
    <property type="protein sequence ID" value="MBB3173091.1"/>
    <property type="molecule type" value="Genomic_DNA"/>
</dbReference>
<organism evidence="2 3">
    <name type="scientific">Endobacter medicaginis</name>
    <dbReference type="NCBI Taxonomy" id="1181271"/>
    <lineage>
        <taxon>Bacteria</taxon>
        <taxon>Pseudomonadati</taxon>
        <taxon>Pseudomonadota</taxon>
        <taxon>Alphaproteobacteria</taxon>
        <taxon>Acetobacterales</taxon>
        <taxon>Acetobacteraceae</taxon>
        <taxon>Endobacter</taxon>
    </lineage>
</organism>
<dbReference type="PANTHER" id="PTHR43968">
    <property type="match status" value="1"/>
</dbReference>
<gene>
    <name evidence="2" type="ORF">FHR90_000909</name>
</gene>
<reference evidence="2 3" key="1">
    <citation type="submission" date="2020-08" db="EMBL/GenBank/DDBJ databases">
        <title>Genomic Encyclopedia of Type Strains, Phase III (KMG-III): the genomes of soil and plant-associated and newly described type strains.</title>
        <authorList>
            <person name="Whitman W."/>
        </authorList>
    </citation>
    <scope>NUCLEOTIDE SEQUENCE [LARGE SCALE GENOMIC DNA]</scope>
    <source>
        <strain evidence="2 3">CECT 8088</strain>
    </source>
</reference>
<dbReference type="EC" id="2.5.1.18" evidence="2"/>
<name>A0A839V0P0_9PROT</name>
<dbReference type="InterPro" id="IPR036282">
    <property type="entry name" value="Glutathione-S-Trfase_C_sf"/>
</dbReference>
<evidence type="ECO:0000259" key="1">
    <source>
        <dbReference type="PROSITE" id="PS50404"/>
    </source>
</evidence>
<dbReference type="Pfam" id="PF13409">
    <property type="entry name" value="GST_N_2"/>
    <property type="match status" value="1"/>
</dbReference>
<dbReference type="InterPro" id="IPR004045">
    <property type="entry name" value="Glutathione_S-Trfase_N"/>
</dbReference>
<dbReference type="Proteomes" id="UP000557688">
    <property type="component" value="Unassembled WGS sequence"/>
</dbReference>
<dbReference type="GO" id="GO:0005737">
    <property type="term" value="C:cytoplasm"/>
    <property type="evidence" value="ECO:0007669"/>
    <property type="project" value="TreeGrafter"/>
</dbReference>
<feature type="domain" description="GST N-terminal" evidence="1">
    <location>
        <begin position="1"/>
        <end position="81"/>
    </location>
</feature>
<dbReference type="PROSITE" id="PS50404">
    <property type="entry name" value="GST_NTER"/>
    <property type="match status" value="1"/>
</dbReference>
<comment type="caution">
    <text evidence="2">The sequence shown here is derived from an EMBL/GenBank/DDBJ whole genome shotgun (WGS) entry which is preliminary data.</text>
</comment>
<dbReference type="InterPro" id="IPR036249">
    <property type="entry name" value="Thioredoxin-like_sf"/>
</dbReference>
<keyword evidence="3" id="KW-1185">Reference proteome</keyword>
<dbReference type="SUPFAM" id="SSF47616">
    <property type="entry name" value="GST C-terminal domain-like"/>
    <property type="match status" value="1"/>
</dbReference>
<evidence type="ECO:0000313" key="2">
    <source>
        <dbReference type="EMBL" id="MBB3173091.1"/>
    </source>
</evidence>
<dbReference type="SUPFAM" id="SSF52833">
    <property type="entry name" value="Thioredoxin-like"/>
    <property type="match status" value="1"/>
</dbReference>
<accession>A0A839V0P0</accession>
<keyword evidence="2" id="KW-0808">Transferase</keyword>
<dbReference type="RefSeq" id="WP_183274829.1">
    <property type="nucleotide sequence ID" value="NZ_JACHXV010000003.1"/>
</dbReference>
<proteinExistence type="predicted"/>
<dbReference type="Gene3D" id="3.40.30.10">
    <property type="entry name" value="Glutaredoxin"/>
    <property type="match status" value="1"/>
</dbReference>
<dbReference type="AlphaFoldDB" id="A0A839V0P0"/>
<dbReference type="CDD" id="cd03194">
    <property type="entry name" value="GST_C_3"/>
    <property type="match status" value="1"/>
</dbReference>
<sequence>MNRLVIGTQRYSSWSLRGWLPVMMAGLEVEVQVIRLEAGPSAAIAQETPSGTVPYLEHDGATVWDSLAIAEYCAELAPGLWPEDRIARAAARSAAAEMHAGFRALRIALPMNTGRAEGPRTPIDAAVRADIGRLGALWAGLRARFVGAAAAGPYLFGEFSLADAAFAPVALRLDRYQVALDADAGAYVAAVLAHPLMQRWCAEAAAEPESWRLEKYESM</sequence>
<protein>
    <submittedName>
        <fullName evidence="2">Glutathione S-transferase</fullName>
        <ecNumber evidence="2">2.5.1.18</ecNumber>
    </submittedName>
</protein>
<evidence type="ECO:0000313" key="3">
    <source>
        <dbReference type="Proteomes" id="UP000557688"/>
    </source>
</evidence>
<dbReference type="InterPro" id="IPR050983">
    <property type="entry name" value="GST_Omega/HSP26"/>
</dbReference>
<dbReference type="Gene3D" id="1.20.1050.10">
    <property type="match status" value="1"/>
</dbReference>
<dbReference type="PANTHER" id="PTHR43968:SF6">
    <property type="entry name" value="GLUTATHIONE S-TRANSFERASE OMEGA"/>
    <property type="match status" value="1"/>
</dbReference>